<dbReference type="EMBL" id="JANIIK010000042">
    <property type="protein sequence ID" value="KAJ3606761.1"/>
    <property type="molecule type" value="Genomic_DNA"/>
</dbReference>
<evidence type="ECO:0000256" key="8">
    <source>
        <dbReference type="ARBA" id="ARBA00023157"/>
    </source>
</evidence>
<evidence type="ECO:0000256" key="7">
    <source>
        <dbReference type="ARBA" id="ARBA00023136"/>
    </source>
</evidence>
<sequence length="156" mass="17582">MGGPRQPCTMGLLMLLCALSGHFGEGAPREEASKAPRNDDSLGQYSAIVKHSRMDSSRDHSDTETAARKEPPTVPRDVHSLRTERADRHTEISTRGNRKKEKFLKHLTGPLYFSPKCRKHVYKLYHNTRDCTTPAYFKRCARLLTRLAGSPQCTEG</sequence>
<evidence type="ECO:0000256" key="6">
    <source>
        <dbReference type="ARBA" id="ARBA00022729"/>
    </source>
</evidence>
<feature type="compositionally biased region" description="Basic and acidic residues" evidence="10">
    <location>
        <begin position="52"/>
        <end position="92"/>
    </location>
</feature>
<keyword evidence="7" id="KW-0472">Membrane</keyword>
<gene>
    <name evidence="12" type="ORF">NHX12_026280</name>
</gene>
<keyword evidence="13" id="KW-1185">Reference proteome</keyword>
<dbReference type="GO" id="GO:0070374">
    <property type="term" value="P:positive regulation of ERK1 and ERK2 cascade"/>
    <property type="evidence" value="ECO:0007669"/>
    <property type="project" value="TreeGrafter"/>
</dbReference>
<keyword evidence="4" id="KW-0202">Cytokine</keyword>
<dbReference type="GO" id="GO:0005615">
    <property type="term" value="C:extracellular space"/>
    <property type="evidence" value="ECO:0007669"/>
    <property type="project" value="UniProtKB-KW"/>
</dbReference>
<dbReference type="GO" id="GO:0030971">
    <property type="term" value="F:receptor tyrosine kinase binding"/>
    <property type="evidence" value="ECO:0007669"/>
    <property type="project" value="InterPro"/>
</dbReference>
<evidence type="ECO:0000256" key="5">
    <source>
        <dbReference type="ARBA" id="ARBA00022525"/>
    </source>
</evidence>
<comment type="subcellular location">
    <subcellularLocation>
        <location evidence="1">Cell membrane</location>
    </subcellularLocation>
    <subcellularLocation>
        <location evidence="2">Secreted</location>
    </subcellularLocation>
</comment>
<accession>A0A9Q0IRQ8</accession>
<evidence type="ECO:0000256" key="11">
    <source>
        <dbReference type="SAM" id="SignalP"/>
    </source>
</evidence>
<evidence type="ECO:0000256" key="2">
    <source>
        <dbReference type="ARBA" id="ARBA00004613"/>
    </source>
</evidence>
<dbReference type="GO" id="GO:0070378">
    <property type="term" value="P:positive regulation of ERK5 cascade"/>
    <property type="evidence" value="ECO:0007669"/>
    <property type="project" value="TreeGrafter"/>
</dbReference>
<name>A0A9Q0IRQ8_9TELE</name>
<dbReference type="GO" id="GO:0005886">
    <property type="term" value="C:plasma membrane"/>
    <property type="evidence" value="ECO:0007669"/>
    <property type="project" value="UniProtKB-SubCell"/>
</dbReference>
<evidence type="ECO:0008006" key="14">
    <source>
        <dbReference type="Google" id="ProtNLM"/>
    </source>
</evidence>
<dbReference type="GO" id="GO:0005125">
    <property type="term" value="F:cytokine activity"/>
    <property type="evidence" value="ECO:0007669"/>
    <property type="project" value="UniProtKB-KW"/>
</dbReference>
<reference evidence="12" key="1">
    <citation type="submission" date="2022-07" db="EMBL/GenBank/DDBJ databases">
        <title>Chromosome-level genome of Muraenolepis orangiensis.</title>
        <authorList>
            <person name="Kim J."/>
        </authorList>
    </citation>
    <scope>NUCLEOTIDE SEQUENCE</scope>
    <source>
        <strain evidence="12">KU_S4_2022</strain>
        <tissue evidence="12">Muscle</tissue>
    </source>
</reference>
<keyword evidence="6 11" id="KW-0732">Signal</keyword>
<dbReference type="InterPro" id="IPR029364">
    <property type="entry name" value="ALKL1/2"/>
</dbReference>
<keyword evidence="8" id="KW-1015">Disulfide bond</keyword>
<dbReference type="PANTHER" id="PTHR28676:SF2">
    <property type="entry name" value="ALK AND LTK LIGAND 2"/>
    <property type="match status" value="1"/>
</dbReference>
<keyword evidence="3" id="KW-1003">Cell membrane</keyword>
<protein>
    <recommendedName>
        <fullName evidence="14">ALK and LTK ligand 2</fullName>
    </recommendedName>
</protein>
<proteinExistence type="inferred from homology"/>
<dbReference type="Proteomes" id="UP001148018">
    <property type="component" value="Unassembled WGS sequence"/>
</dbReference>
<feature type="signal peptide" evidence="11">
    <location>
        <begin position="1"/>
        <end position="26"/>
    </location>
</feature>
<dbReference type="OrthoDB" id="9807651at2759"/>
<dbReference type="Pfam" id="PF15129">
    <property type="entry name" value="ALKL1_2"/>
    <property type="match status" value="1"/>
</dbReference>
<evidence type="ECO:0000256" key="9">
    <source>
        <dbReference type="ARBA" id="ARBA00033741"/>
    </source>
</evidence>
<feature type="region of interest" description="Disordered" evidence="10">
    <location>
        <begin position="25"/>
        <end position="100"/>
    </location>
</feature>
<evidence type="ECO:0000256" key="3">
    <source>
        <dbReference type="ARBA" id="ARBA00022475"/>
    </source>
</evidence>
<dbReference type="GO" id="GO:0030298">
    <property type="term" value="F:receptor signaling protein tyrosine kinase activator activity"/>
    <property type="evidence" value="ECO:0007669"/>
    <property type="project" value="InterPro"/>
</dbReference>
<comment type="similarity">
    <text evidence="9">Belongs to the ALKAL family.</text>
</comment>
<keyword evidence="5" id="KW-0964">Secreted</keyword>
<dbReference type="PANTHER" id="PTHR28676">
    <property type="entry name" value="ALK AND LTK LIGAND 2-RELATED"/>
    <property type="match status" value="1"/>
</dbReference>
<evidence type="ECO:0000256" key="4">
    <source>
        <dbReference type="ARBA" id="ARBA00022514"/>
    </source>
</evidence>
<evidence type="ECO:0000313" key="12">
    <source>
        <dbReference type="EMBL" id="KAJ3606761.1"/>
    </source>
</evidence>
<evidence type="ECO:0000256" key="10">
    <source>
        <dbReference type="SAM" id="MobiDB-lite"/>
    </source>
</evidence>
<feature type="chain" id="PRO_5040404030" description="ALK and LTK ligand 2" evidence="11">
    <location>
        <begin position="27"/>
        <end position="156"/>
    </location>
</feature>
<feature type="compositionally biased region" description="Basic and acidic residues" evidence="10">
    <location>
        <begin position="27"/>
        <end position="40"/>
    </location>
</feature>
<evidence type="ECO:0000313" key="13">
    <source>
        <dbReference type="Proteomes" id="UP001148018"/>
    </source>
</evidence>
<comment type="caution">
    <text evidence="12">The sequence shown here is derived from an EMBL/GenBank/DDBJ whole genome shotgun (WGS) entry which is preliminary data.</text>
</comment>
<dbReference type="AlphaFoldDB" id="A0A9Q0IRQ8"/>
<organism evidence="12 13">
    <name type="scientific">Muraenolepis orangiensis</name>
    <name type="common">Patagonian moray cod</name>
    <dbReference type="NCBI Taxonomy" id="630683"/>
    <lineage>
        <taxon>Eukaryota</taxon>
        <taxon>Metazoa</taxon>
        <taxon>Chordata</taxon>
        <taxon>Craniata</taxon>
        <taxon>Vertebrata</taxon>
        <taxon>Euteleostomi</taxon>
        <taxon>Actinopterygii</taxon>
        <taxon>Neopterygii</taxon>
        <taxon>Teleostei</taxon>
        <taxon>Neoteleostei</taxon>
        <taxon>Acanthomorphata</taxon>
        <taxon>Zeiogadaria</taxon>
        <taxon>Gadariae</taxon>
        <taxon>Gadiformes</taxon>
        <taxon>Muraenolepidoidei</taxon>
        <taxon>Muraenolepididae</taxon>
        <taxon>Muraenolepis</taxon>
    </lineage>
</organism>
<evidence type="ECO:0000256" key="1">
    <source>
        <dbReference type="ARBA" id="ARBA00004236"/>
    </source>
</evidence>